<keyword evidence="2" id="KW-1185">Reference proteome</keyword>
<dbReference type="OMA" id="HATITHC"/>
<dbReference type="InParanoid" id="D8QDH4"/>
<dbReference type="Proteomes" id="UP000007431">
    <property type="component" value="Unassembled WGS sequence"/>
</dbReference>
<feature type="non-terminal residue" evidence="1">
    <location>
        <position position="568"/>
    </location>
</feature>
<dbReference type="KEGG" id="scm:SCHCO_02671272"/>
<sequence length="568" mass="62860">MHRALAIPDVVFAICGALVKNNGVVEDEGPFFVDKKTLAACARTCRAFHLPAVTMLWKHPFLTIETLLLHCTPENLWEKYEDVEDQVVKVNNLVLRRPVYKADLERFLFYAPFVNKLTFGAAADLMYWLSLNYPGGKGSKLSDDGYSALLAVLDPSAFVNLRHVVWNTSVARLHHLQSFLSPSIVSLELKLHQAPMSSLTLLSNLPVRCPNVHTFDITCTDRQAEAGIKTATAHLIQSWNLRCLDCDTLDLTSLTKLAHLPLLTRLAIKLTSRPPRRSALPDLPANCFGSLQCLELRKVHIGLCIELLQNARFAALIDLDLGVFTTIPANWSDLFRAIRHAHARPETLQCLQVTEDESSGHGNPPMTAPVIDGDLLHLLEFHGLKVMVIQAKGGVNVEPATTERIAKAFPRLQRLGLSAWARPRWERRLTLQALESFAIHCPKLDEIEIELDARSVSFEIRSPGASATLSSVPSGLSVLSVQWSPISSSRAAAAYLSTFFPKLNCVDSSDELLNRRWARVGRSIPVFARVRAHERMLAGNPSAAARAGLALDFSDLDLASGSEEEEEE</sequence>
<dbReference type="VEuPathDB" id="FungiDB:SCHCODRAFT_02671272"/>
<evidence type="ECO:0000313" key="2">
    <source>
        <dbReference type="Proteomes" id="UP000007431"/>
    </source>
</evidence>
<dbReference type="OrthoDB" id="2841072at2759"/>
<reference evidence="1 2" key="1">
    <citation type="journal article" date="2010" name="Nat. Biotechnol.">
        <title>Genome sequence of the model mushroom Schizophyllum commune.</title>
        <authorList>
            <person name="Ohm R.A."/>
            <person name="de Jong J.F."/>
            <person name="Lugones L.G."/>
            <person name="Aerts A."/>
            <person name="Kothe E."/>
            <person name="Stajich J.E."/>
            <person name="de Vries R.P."/>
            <person name="Record E."/>
            <person name="Levasseur A."/>
            <person name="Baker S.E."/>
            <person name="Bartholomew K.A."/>
            <person name="Coutinho P.M."/>
            <person name="Erdmann S."/>
            <person name="Fowler T.J."/>
            <person name="Gathman A.C."/>
            <person name="Lombard V."/>
            <person name="Henrissat B."/>
            <person name="Knabe N."/>
            <person name="Kuees U."/>
            <person name="Lilly W.W."/>
            <person name="Lindquist E."/>
            <person name="Lucas S."/>
            <person name="Magnuson J.K."/>
            <person name="Piumi F."/>
            <person name="Raudaskoski M."/>
            <person name="Salamov A."/>
            <person name="Schmutz J."/>
            <person name="Schwarze F.W.M.R."/>
            <person name="vanKuyk P.A."/>
            <person name="Horton J.S."/>
            <person name="Grigoriev I.V."/>
            <person name="Woesten H.A.B."/>
        </authorList>
    </citation>
    <scope>NUCLEOTIDE SEQUENCE [LARGE SCALE GENOMIC DNA]</scope>
    <source>
        <strain evidence="2">H4-8 / FGSC 9210</strain>
    </source>
</reference>
<dbReference type="HOGENOM" id="CLU_021164_0_0_1"/>
<dbReference type="SUPFAM" id="SSF52047">
    <property type="entry name" value="RNI-like"/>
    <property type="match status" value="1"/>
</dbReference>
<evidence type="ECO:0008006" key="3">
    <source>
        <dbReference type="Google" id="ProtNLM"/>
    </source>
</evidence>
<organism evidence="2">
    <name type="scientific">Schizophyllum commune (strain H4-8 / FGSC 9210)</name>
    <name type="common">Split gill fungus</name>
    <dbReference type="NCBI Taxonomy" id="578458"/>
    <lineage>
        <taxon>Eukaryota</taxon>
        <taxon>Fungi</taxon>
        <taxon>Dikarya</taxon>
        <taxon>Basidiomycota</taxon>
        <taxon>Agaricomycotina</taxon>
        <taxon>Agaricomycetes</taxon>
        <taxon>Agaricomycetidae</taxon>
        <taxon>Agaricales</taxon>
        <taxon>Schizophyllaceae</taxon>
        <taxon>Schizophyllum</taxon>
    </lineage>
</organism>
<proteinExistence type="predicted"/>
<evidence type="ECO:0000313" key="1">
    <source>
        <dbReference type="EMBL" id="EFI93681.1"/>
    </source>
</evidence>
<dbReference type="EMBL" id="GL377310">
    <property type="protein sequence ID" value="EFI93681.1"/>
    <property type="molecule type" value="Genomic_DNA"/>
</dbReference>
<accession>D8QDH4</accession>
<dbReference type="RefSeq" id="XP_003028584.1">
    <property type="nucleotide sequence ID" value="XM_003028538.1"/>
</dbReference>
<dbReference type="AlphaFoldDB" id="D8QDH4"/>
<gene>
    <name evidence="1" type="ORF">SCHCODRAFT_111913</name>
</gene>
<dbReference type="GeneID" id="9590919"/>
<name>D8QDH4_SCHCM</name>
<protein>
    <recommendedName>
        <fullName evidence="3">F-box domain-containing protein</fullName>
    </recommendedName>
</protein>